<sequence length="327" mass="37816">MSIGRVVAAVGTVGLSAFMLQKPKKELVTRNVSDKHSKKVKMSKQKKFGEGAERRRENPSAELEKITDQLLDNWFVTETKPEKLNAEPKIKEFTGPDEPIQPVGEIKKYKMEKIEPEHLENIKEQEPKKTIEKQSVDHLYDARHEFTPSSTVPEDIDWFKDTVVNAEPRWKQGIKRAAKRSMGLEQEKEFDTSKPITVEEIVHTLRKEKGFNITVIDTSLKCDHMDAIIICQGISTKQIHSLADSIRRLAKHRYEYAHFLPPNLSIDGADSDDWKMLDLGRYMVHCFTEKARLEMDIEGIWLGMEETETKKFDGRSTKENLRETRHK</sequence>
<dbReference type="InterPro" id="IPR004394">
    <property type="entry name" value="Iojap/RsfS/C7orf30"/>
</dbReference>
<accession>A0AAD5UL11</accession>
<dbReference type="GO" id="GO:0090071">
    <property type="term" value="P:negative regulation of ribosome biogenesis"/>
    <property type="evidence" value="ECO:0007669"/>
    <property type="project" value="TreeGrafter"/>
</dbReference>
<dbReference type="GO" id="GO:0017148">
    <property type="term" value="P:negative regulation of translation"/>
    <property type="evidence" value="ECO:0007669"/>
    <property type="project" value="TreeGrafter"/>
</dbReference>
<dbReference type="EMBL" id="JADGKB010000008">
    <property type="protein sequence ID" value="KAJ3261016.1"/>
    <property type="molecule type" value="Genomic_DNA"/>
</dbReference>
<dbReference type="SUPFAM" id="SSF81301">
    <property type="entry name" value="Nucleotidyltransferase"/>
    <property type="match status" value="1"/>
</dbReference>
<dbReference type="Proteomes" id="UP001210925">
    <property type="component" value="Unassembled WGS sequence"/>
</dbReference>
<name>A0AAD5UL11_9FUNG</name>
<proteinExistence type="inferred from homology"/>
<organism evidence="3 4">
    <name type="scientific">Boothiomyces macroporosus</name>
    <dbReference type="NCBI Taxonomy" id="261099"/>
    <lineage>
        <taxon>Eukaryota</taxon>
        <taxon>Fungi</taxon>
        <taxon>Fungi incertae sedis</taxon>
        <taxon>Chytridiomycota</taxon>
        <taxon>Chytridiomycota incertae sedis</taxon>
        <taxon>Chytridiomycetes</taxon>
        <taxon>Rhizophydiales</taxon>
        <taxon>Terramycetaceae</taxon>
        <taxon>Boothiomyces</taxon>
    </lineage>
</organism>
<dbReference type="GO" id="GO:0043023">
    <property type="term" value="F:ribosomal large subunit binding"/>
    <property type="evidence" value="ECO:0007669"/>
    <property type="project" value="TreeGrafter"/>
</dbReference>
<dbReference type="NCBIfam" id="TIGR00090">
    <property type="entry name" value="rsfS_iojap_ybeB"/>
    <property type="match status" value="1"/>
</dbReference>
<dbReference type="Gene3D" id="3.30.460.10">
    <property type="entry name" value="Beta Polymerase, domain 2"/>
    <property type="match status" value="1"/>
</dbReference>
<feature type="region of interest" description="Disordered" evidence="2">
    <location>
        <begin position="29"/>
        <end position="61"/>
    </location>
</feature>
<evidence type="ECO:0000256" key="1">
    <source>
        <dbReference type="ARBA" id="ARBA00010574"/>
    </source>
</evidence>
<evidence type="ECO:0000256" key="2">
    <source>
        <dbReference type="SAM" id="MobiDB-lite"/>
    </source>
</evidence>
<keyword evidence="4" id="KW-1185">Reference proteome</keyword>
<comment type="caution">
    <text evidence="3">The sequence shown here is derived from an EMBL/GenBank/DDBJ whole genome shotgun (WGS) entry which is preliminary data.</text>
</comment>
<comment type="similarity">
    <text evidence="1">Belongs to the Iojap/RsfS family.</text>
</comment>
<gene>
    <name evidence="3" type="primary">MALSU1</name>
    <name evidence="3" type="ORF">HK103_006971</name>
</gene>
<dbReference type="GO" id="GO:0005739">
    <property type="term" value="C:mitochondrion"/>
    <property type="evidence" value="ECO:0007669"/>
    <property type="project" value="TreeGrafter"/>
</dbReference>
<dbReference type="HAMAP" id="MF_01477">
    <property type="entry name" value="Iojap_RsfS"/>
    <property type="match status" value="1"/>
</dbReference>
<dbReference type="AlphaFoldDB" id="A0AAD5UL11"/>
<dbReference type="Pfam" id="PF02410">
    <property type="entry name" value="RsfS"/>
    <property type="match status" value="1"/>
</dbReference>
<reference evidence="3" key="1">
    <citation type="submission" date="2020-05" db="EMBL/GenBank/DDBJ databases">
        <title>Phylogenomic resolution of chytrid fungi.</title>
        <authorList>
            <person name="Stajich J.E."/>
            <person name="Amses K."/>
            <person name="Simmons R."/>
            <person name="Seto K."/>
            <person name="Myers J."/>
            <person name="Bonds A."/>
            <person name="Quandt C.A."/>
            <person name="Barry K."/>
            <person name="Liu P."/>
            <person name="Grigoriev I."/>
            <person name="Longcore J.E."/>
            <person name="James T.Y."/>
        </authorList>
    </citation>
    <scope>NUCLEOTIDE SEQUENCE</scope>
    <source>
        <strain evidence="3">PLAUS21</strain>
    </source>
</reference>
<evidence type="ECO:0000313" key="4">
    <source>
        <dbReference type="Proteomes" id="UP001210925"/>
    </source>
</evidence>
<evidence type="ECO:0000313" key="3">
    <source>
        <dbReference type="EMBL" id="KAJ3261016.1"/>
    </source>
</evidence>
<protein>
    <submittedName>
        <fullName evidence="3">Mitochondrial assembly of ribosomal large subunit protein 1</fullName>
    </submittedName>
</protein>
<feature type="compositionally biased region" description="Basic residues" evidence="2">
    <location>
        <begin position="36"/>
        <end position="46"/>
    </location>
</feature>
<feature type="compositionally biased region" description="Basic and acidic residues" evidence="2">
    <location>
        <begin position="47"/>
        <end position="61"/>
    </location>
</feature>
<dbReference type="PANTHER" id="PTHR21043">
    <property type="entry name" value="IOJAP SUPERFAMILY ORTHOLOG"/>
    <property type="match status" value="1"/>
</dbReference>
<dbReference type="InterPro" id="IPR043519">
    <property type="entry name" value="NT_sf"/>
</dbReference>
<dbReference type="PANTHER" id="PTHR21043:SF0">
    <property type="entry name" value="MITOCHONDRIAL ASSEMBLY OF RIBOSOMAL LARGE SUBUNIT PROTEIN 1"/>
    <property type="match status" value="1"/>
</dbReference>